<dbReference type="AlphaFoldDB" id="A0A0K2GJ31"/>
<reference evidence="1 2" key="1">
    <citation type="journal article" date="2015" name="Proc. Natl. Acad. Sci. U.S.A.">
        <title>Expanded metabolic versatility of ubiquitous nitrite-oxidizing bacteria from the genus Nitrospira.</title>
        <authorList>
            <person name="Koch H."/>
            <person name="Lucker S."/>
            <person name="Albertsen M."/>
            <person name="Kitzinger K."/>
            <person name="Herbold C."/>
            <person name="Spieck E."/>
            <person name="Nielsen P.H."/>
            <person name="Wagner M."/>
            <person name="Daims H."/>
        </authorList>
    </citation>
    <scope>NUCLEOTIDE SEQUENCE [LARGE SCALE GENOMIC DNA]</scope>
    <source>
        <strain evidence="1 2">NSP M-1</strain>
    </source>
</reference>
<sequence>MMSGYVTIMAWVCDASYKQLNKSLTETDEGEWDLGLKEDAKR</sequence>
<dbReference type="PATRIC" id="fig|42253.5.peg.4208"/>
<accession>A0A0K2GJ31</accession>
<gene>
    <name evidence="1" type="ORF">NITMOv2_4265</name>
</gene>
<name>A0A0K2GJ31_NITMO</name>
<proteinExistence type="predicted"/>
<dbReference type="KEGG" id="nmv:NITMOv2_4265"/>
<organism evidence="1 2">
    <name type="scientific">Nitrospira moscoviensis</name>
    <dbReference type="NCBI Taxonomy" id="42253"/>
    <lineage>
        <taxon>Bacteria</taxon>
        <taxon>Pseudomonadati</taxon>
        <taxon>Nitrospirota</taxon>
        <taxon>Nitrospiria</taxon>
        <taxon>Nitrospirales</taxon>
        <taxon>Nitrospiraceae</taxon>
        <taxon>Nitrospira</taxon>
    </lineage>
</organism>
<dbReference type="EMBL" id="CP011801">
    <property type="protein sequence ID" value="ALA60642.1"/>
    <property type="molecule type" value="Genomic_DNA"/>
</dbReference>
<evidence type="ECO:0000313" key="2">
    <source>
        <dbReference type="Proteomes" id="UP000069205"/>
    </source>
</evidence>
<dbReference type="Proteomes" id="UP000069205">
    <property type="component" value="Chromosome"/>
</dbReference>
<keyword evidence="2" id="KW-1185">Reference proteome</keyword>
<protein>
    <submittedName>
        <fullName evidence="1">Uncharacterized protein</fullName>
    </submittedName>
</protein>
<evidence type="ECO:0000313" key="1">
    <source>
        <dbReference type="EMBL" id="ALA60642.1"/>
    </source>
</evidence>